<dbReference type="WBParaSite" id="MCU_007438-RB">
    <property type="protein sequence ID" value="MCU_007438-RB"/>
    <property type="gene ID" value="MCU_007438"/>
</dbReference>
<accession>A0A5K3FE61</accession>
<name>A0A5K3FE61_MESCO</name>
<organism evidence="1">
    <name type="scientific">Mesocestoides corti</name>
    <name type="common">Flatworm</name>
    <dbReference type="NCBI Taxonomy" id="53468"/>
    <lineage>
        <taxon>Eukaryota</taxon>
        <taxon>Metazoa</taxon>
        <taxon>Spiralia</taxon>
        <taxon>Lophotrochozoa</taxon>
        <taxon>Platyhelminthes</taxon>
        <taxon>Cestoda</taxon>
        <taxon>Eucestoda</taxon>
        <taxon>Cyclophyllidea</taxon>
        <taxon>Mesocestoididae</taxon>
        <taxon>Mesocestoides</taxon>
    </lineage>
</organism>
<dbReference type="AlphaFoldDB" id="A0A5K3FE61"/>
<reference evidence="1" key="1">
    <citation type="submission" date="2019-11" db="UniProtKB">
        <authorList>
            <consortium name="WormBaseParasite"/>
        </authorList>
    </citation>
    <scope>IDENTIFICATION</scope>
</reference>
<protein>
    <submittedName>
        <fullName evidence="1">Protein LTV1 homolog</fullName>
    </submittedName>
</protein>
<sequence length="301" mass="34615">MPSEDVPVEQRVLSQRVIGQRILPFLSIIDRWSCFQVFPTWRGLAPTPILLARGSERSRAKIVRQLTNREEQSVLIVWDVPGFVLFYELVCHLYLTGSNLVSMDLSTFDLHITDLVRLFSGDNQIAFASLERISATVKQTPRLPYSNDDADASPWCPNPVVACPALRRLDVLFVPNLQMNSTPLATLLKIAANATHLTLRDRDSCRARDRRRHFSWYVKDNFPRGFPNLRELSVSLYTEFLPALLVETNGDYRCWFPVLKDLTIYGCGNFVNKRDFEDLKNLFDDINVHTPPHTQFIDDIF</sequence>
<evidence type="ECO:0000313" key="1">
    <source>
        <dbReference type="WBParaSite" id="MCU_007438-RB"/>
    </source>
</evidence>
<proteinExistence type="predicted"/>